<gene>
    <name evidence="4" type="ORF">DDF67_21465</name>
</gene>
<name>A0A2T9JHX7_9CAUL</name>
<accession>A0A2T9JHX7</accession>
<evidence type="ECO:0000313" key="5">
    <source>
        <dbReference type="Proteomes" id="UP000245073"/>
    </source>
</evidence>
<keyword evidence="4" id="KW-0032">Aminotransferase</keyword>
<protein>
    <submittedName>
        <fullName evidence="4">Aminotransferase</fullName>
    </submittedName>
</protein>
<dbReference type="Pfam" id="PF00266">
    <property type="entry name" value="Aminotran_5"/>
    <property type="match status" value="1"/>
</dbReference>
<dbReference type="Gene3D" id="3.90.1150.10">
    <property type="entry name" value="Aspartate Aminotransferase, domain 1"/>
    <property type="match status" value="1"/>
</dbReference>
<dbReference type="InterPro" id="IPR006311">
    <property type="entry name" value="TAT_signal"/>
</dbReference>
<dbReference type="Gene3D" id="3.40.640.10">
    <property type="entry name" value="Type I PLP-dependent aspartate aminotransferase-like (Major domain)"/>
    <property type="match status" value="1"/>
</dbReference>
<dbReference type="InterPro" id="IPR015421">
    <property type="entry name" value="PyrdxlP-dep_Trfase_major"/>
</dbReference>
<sequence length="457" mass="48985">MRPRVPAAPVYGVAGVRMMRVDRRGFLFGAGVAAAAAAPAMAQETAAPSPPSPSTTGPDWEAVRAQFQTAPDQVNMNAMLIASHPKPVRAAIDQFRRELDWRPVTFLEDNNRRLQGYSRAALARYLGVEARQAALTDSTTMGAALVYSGLKLRPGDEILTTHQDYYVTHESLRHAALRNGATIRRISLYDDIDKVSEPQMVGRLMSAITPRTRVLALTWVHSSTGLKIPLPAISSALAQVNVGRQEADQVLLVVDGVHGFGNQDADMRALGCDVFVAGCHKWLFGPRGTGVIAANAKGWAALRPTIPSFVDSGAWGAWINNGPLPDAADGVLMSPGGFKAFEHVWAIPAAIDFHEKIGRAQIADRTALLADQLKAGLEVMPGVRLITPRERRLSAGIVSFDVAGLSADGTVRALRQRGVVASAAPYAVQHVRLTPSIMNSPAEVDRALAAVREIARA</sequence>
<dbReference type="PANTHER" id="PTHR43586">
    <property type="entry name" value="CYSTEINE DESULFURASE"/>
    <property type="match status" value="1"/>
</dbReference>
<evidence type="ECO:0000256" key="1">
    <source>
        <dbReference type="ARBA" id="ARBA00022898"/>
    </source>
</evidence>
<keyword evidence="4" id="KW-0808">Transferase</keyword>
<dbReference type="InterPro" id="IPR015422">
    <property type="entry name" value="PyrdxlP-dep_Trfase_small"/>
</dbReference>
<dbReference type="PROSITE" id="PS51318">
    <property type="entry name" value="TAT"/>
    <property type="match status" value="1"/>
</dbReference>
<dbReference type="SUPFAM" id="SSF53383">
    <property type="entry name" value="PLP-dependent transferases"/>
    <property type="match status" value="1"/>
</dbReference>
<dbReference type="InterPro" id="IPR015424">
    <property type="entry name" value="PyrdxlP-dep_Trfase"/>
</dbReference>
<dbReference type="InterPro" id="IPR000192">
    <property type="entry name" value="Aminotrans_V_dom"/>
</dbReference>
<keyword evidence="1" id="KW-0663">Pyridoxal phosphate</keyword>
<dbReference type="AlphaFoldDB" id="A0A2T9JHX7"/>
<proteinExistence type="predicted"/>
<evidence type="ECO:0000256" key="2">
    <source>
        <dbReference type="SAM" id="SignalP"/>
    </source>
</evidence>
<dbReference type="EMBL" id="QDKQ01000070">
    <property type="protein sequence ID" value="PVM83288.1"/>
    <property type="molecule type" value="Genomic_DNA"/>
</dbReference>
<reference evidence="4 5" key="1">
    <citation type="submission" date="2018-04" db="EMBL/GenBank/DDBJ databases">
        <title>The genome sequence of Caulobacter sp. 744.</title>
        <authorList>
            <person name="Gao J."/>
            <person name="Sun J."/>
        </authorList>
    </citation>
    <scope>NUCLEOTIDE SEQUENCE [LARGE SCALE GENOMIC DNA]</scope>
    <source>
        <strain evidence="4 5">774</strain>
    </source>
</reference>
<keyword evidence="5" id="KW-1185">Reference proteome</keyword>
<dbReference type="PANTHER" id="PTHR43586:SF8">
    <property type="entry name" value="CYSTEINE DESULFURASE 1, CHLOROPLASTIC"/>
    <property type="match status" value="1"/>
</dbReference>
<evidence type="ECO:0000259" key="3">
    <source>
        <dbReference type="Pfam" id="PF00266"/>
    </source>
</evidence>
<feature type="signal peptide" evidence="2">
    <location>
        <begin position="1"/>
        <end position="42"/>
    </location>
</feature>
<keyword evidence="2" id="KW-0732">Signal</keyword>
<dbReference type="Proteomes" id="UP000245073">
    <property type="component" value="Unassembled WGS sequence"/>
</dbReference>
<feature type="domain" description="Aminotransferase class V" evidence="3">
    <location>
        <begin position="118"/>
        <end position="423"/>
    </location>
</feature>
<evidence type="ECO:0000313" key="4">
    <source>
        <dbReference type="EMBL" id="PVM83288.1"/>
    </source>
</evidence>
<comment type="caution">
    <text evidence="4">The sequence shown here is derived from an EMBL/GenBank/DDBJ whole genome shotgun (WGS) entry which is preliminary data.</text>
</comment>
<organism evidence="4 5">
    <name type="scientific">Caulobacter endophyticus</name>
    <dbReference type="NCBI Taxonomy" id="2172652"/>
    <lineage>
        <taxon>Bacteria</taxon>
        <taxon>Pseudomonadati</taxon>
        <taxon>Pseudomonadota</taxon>
        <taxon>Alphaproteobacteria</taxon>
        <taxon>Caulobacterales</taxon>
        <taxon>Caulobacteraceae</taxon>
        <taxon>Caulobacter</taxon>
    </lineage>
</organism>
<feature type="chain" id="PRO_5015409373" evidence="2">
    <location>
        <begin position="43"/>
        <end position="457"/>
    </location>
</feature>
<dbReference type="GO" id="GO:0008483">
    <property type="term" value="F:transaminase activity"/>
    <property type="evidence" value="ECO:0007669"/>
    <property type="project" value="UniProtKB-KW"/>
</dbReference>